<sequence>DSVFVGALAGSVDTAILEATHDLVDFIYLAQYHSHTDKTLLALQHALDCFHLQKDAFIESRLHNHFNIPKLHSLVHYIETIKSLGSLDGLNTETSERLHIDYAKKAYQVSSRKDYTIQMAKWLQRQEAVAWFNAYLGW</sequence>
<feature type="non-terminal residue" evidence="1">
    <location>
        <position position="138"/>
    </location>
</feature>
<dbReference type="EMBL" id="KN839919">
    <property type="protein sequence ID" value="KIJ58648.1"/>
    <property type="molecule type" value="Genomic_DNA"/>
</dbReference>
<gene>
    <name evidence="1" type="ORF">HYDPIDRAFT_74310</name>
</gene>
<accession>A0A0C9VZ18</accession>
<protein>
    <submittedName>
        <fullName evidence="1">Uncharacterized protein</fullName>
    </submittedName>
</protein>
<organism evidence="1 2">
    <name type="scientific">Hydnomerulius pinastri MD-312</name>
    <dbReference type="NCBI Taxonomy" id="994086"/>
    <lineage>
        <taxon>Eukaryota</taxon>
        <taxon>Fungi</taxon>
        <taxon>Dikarya</taxon>
        <taxon>Basidiomycota</taxon>
        <taxon>Agaricomycotina</taxon>
        <taxon>Agaricomycetes</taxon>
        <taxon>Agaricomycetidae</taxon>
        <taxon>Boletales</taxon>
        <taxon>Boletales incertae sedis</taxon>
        <taxon>Leucogyrophana</taxon>
    </lineage>
</organism>
<reference evidence="1 2" key="1">
    <citation type="submission" date="2014-04" db="EMBL/GenBank/DDBJ databases">
        <title>Evolutionary Origins and Diversification of the Mycorrhizal Mutualists.</title>
        <authorList>
            <consortium name="DOE Joint Genome Institute"/>
            <consortium name="Mycorrhizal Genomics Consortium"/>
            <person name="Kohler A."/>
            <person name="Kuo A."/>
            <person name="Nagy L.G."/>
            <person name="Floudas D."/>
            <person name="Copeland A."/>
            <person name="Barry K.W."/>
            <person name="Cichocki N."/>
            <person name="Veneault-Fourrey C."/>
            <person name="LaButti K."/>
            <person name="Lindquist E.A."/>
            <person name="Lipzen A."/>
            <person name="Lundell T."/>
            <person name="Morin E."/>
            <person name="Murat C."/>
            <person name="Riley R."/>
            <person name="Ohm R."/>
            <person name="Sun H."/>
            <person name="Tunlid A."/>
            <person name="Henrissat B."/>
            <person name="Grigoriev I.V."/>
            <person name="Hibbett D.S."/>
            <person name="Martin F."/>
        </authorList>
    </citation>
    <scope>NUCLEOTIDE SEQUENCE [LARGE SCALE GENOMIC DNA]</scope>
    <source>
        <strain evidence="1 2">MD-312</strain>
    </source>
</reference>
<evidence type="ECO:0000313" key="2">
    <source>
        <dbReference type="Proteomes" id="UP000053820"/>
    </source>
</evidence>
<feature type="non-terminal residue" evidence="1">
    <location>
        <position position="1"/>
    </location>
</feature>
<evidence type="ECO:0000313" key="1">
    <source>
        <dbReference type="EMBL" id="KIJ58648.1"/>
    </source>
</evidence>
<keyword evidence="2" id="KW-1185">Reference proteome</keyword>
<dbReference type="HOGENOM" id="CLU_006344_12_2_1"/>
<dbReference type="OrthoDB" id="3232941at2759"/>
<proteinExistence type="predicted"/>
<dbReference type="AlphaFoldDB" id="A0A0C9VZ18"/>
<name>A0A0C9VZ18_9AGAM</name>
<dbReference type="Proteomes" id="UP000053820">
    <property type="component" value="Unassembled WGS sequence"/>
</dbReference>